<keyword evidence="2" id="KW-1185">Reference proteome</keyword>
<comment type="caution">
    <text evidence="1">The sequence shown here is derived from an EMBL/GenBank/DDBJ whole genome shotgun (WGS) entry which is preliminary data.</text>
</comment>
<evidence type="ECO:0000313" key="1">
    <source>
        <dbReference type="EMBL" id="MBD2865072.1"/>
    </source>
</evidence>
<reference evidence="1" key="1">
    <citation type="submission" date="2020-09" db="EMBL/GenBank/DDBJ databases">
        <title>A novel bacterium of genus Paenibacillus, isolated from South China Sea.</title>
        <authorList>
            <person name="Huang H."/>
            <person name="Mo K."/>
            <person name="Hu Y."/>
        </authorList>
    </citation>
    <scope>NUCLEOTIDE SEQUENCE</scope>
    <source>
        <strain evidence="1">IB182363</strain>
    </source>
</reference>
<proteinExistence type="predicted"/>
<protein>
    <submittedName>
        <fullName evidence="1">Uncharacterized protein</fullName>
    </submittedName>
</protein>
<name>A0A927CEE2_9BACL</name>
<organism evidence="1 2">
    <name type="scientific">Paenibacillus oceani</name>
    <dbReference type="NCBI Taxonomy" id="2772510"/>
    <lineage>
        <taxon>Bacteria</taxon>
        <taxon>Bacillati</taxon>
        <taxon>Bacillota</taxon>
        <taxon>Bacilli</taxon>
        <taxon>Bacillales</taxon>
        <taxon>Paenibacillaceae</taxon>
        <taxon>Paenibacillus</taxon>
    </lineage>
</organism>
<dbReference type="Proteomes" id="UP000639396">
    <property type="component" value="Unassembled WGS sequence"/>
</dbReference>
<evidence type="ECO:0000313" key="2">
    <source>
        <dbReference type="Proteomes" id="UP000639396"/>
    </source>
</evidence>
<sequence>MKMNKALYTKAFWERYFWELQDEFAYEFLEDNPLRFRLTAQDTLLLDPGEDLSYISLGYQYKKEEDIEIAWDDEAHFHPSVMRFNELLAIVDRIVAVHQIETWIPALLLRRFVGIESLAEFQTVSAWEFGMRQASGLFTEDELQEWLESSKQLDEAYWNDRSGKWSDQEPCGWVFVGEDAYSLRNPANDSFPFQQWNRMLAELGCL</sequence>
<dbReference type="EMBL" id="JACXJA010000037">
    <property type="protein sequence ID" value="MBD2865072.1"/>
    <property type="molecule type" value="Genomic_DNA"/>
</dbReference>
<accession>A0A927CEE2</accession>
<gene>
    <name evidence="1" type="ORF">IDH45_24125</name>
</gene>
<dbReference type="AlphaFoldDB" id="A0A927CEE2"/>
<dbReference type="RefSeq" id="WP_190930695.1">
    <property type="nucleotide sequence ID" value="NZ_JACXJA010000037.1"/>
</dbReference>